<dbReference type="Gene3D" id="3.90.1150.200">
    <property type="match status" value="1"/>
</dbReference>
<dbReference type="Proteomes" id="UP000552864">
    <property type="component" value="Unassembled WGS sequence"/>
</dbReference>
<proteinExistence type="predicted"/>
<reference evidence="2 3" key="1">
    <citation type="submission" date="2020-04" db="EMBL/GenBank/DDBJ databases">
        <authorList>
            <person name="Yin C."/>
        </authorList>
    </citation>
    <scope>NUCLEOTIDE SEQUENCE [LARGE SCALE GENOMIC DNA]</scope>
    <source>
        <strain evidence="2 3">Ak56</strain>
    </source>
</reference>
<evidence type="ECO:0000313" key="3">
    <source>
        <dbReference type="Proteomes" id="UP000552864"/>
    </source>
</evidence>
<gene>
    <name evidence="2" type="ORF">HGH91_17535</name>
</gene>
<feature type="domain" description="YdhG-like" evidence="1">
    <location>
        <begin position="21"/>
        <end position="115"/>
    </location>
</feature>
<dbReference type="EMBL" id="JABAHZ010000004">
    <property type="protein sequence ID" value="NLR80437.1"/>
    <property type="molecule type" value="Genomic_DNA"/>
</dbReference>
<dbReference type="RefSeq" id="WP_168740113.1">
    <property type="nucleotide sequence ID" value="NZ_JABAHZ010000004.1"/>
</dbReference>
<dbReference type="AlphaFoldDB" id="A0A847SNI1"/>
<comment type="caution">
    <text evidence="2">The sequence shown here is derived from an EMBL/GenBank/DDBJ whole genome shotgun (WGS) entry which is preliminary data.</text>
</comment>
<keyword evidence="3" id="KW-1185">Reference proteome</keyword>
<dbReference type="SUPFAM" id="SSF159888">
    <property type="entry name" value="YdhG-like"/>
    <property type="match status" value="1"/>
</dbReference>
<sequence>MATSKFKTVAEYFAKQPEDTQKTLLALKKIILKTAPNAEELINYDIPAYALVKGGKRDKQIMIAGYKKFAGFYVGTGILQNFAKELSEYVVGKASVQFPNNQPLPEKLIIEIIQFKKKQIS</sequence>
<dbReference type="InterPro" id="IPR014922">
    <property type="entry name" value="YdhG-like"/>
</dbReference>
<evidence type="ECO:0000259" key="1">
    <source>
        <dbReference type="Pfam" id="PF08818"/>
    </source>
</evidence>
<dbReference type="Pfam" id="PF08818">
    <property type="entry name" value="DUF1801"/>
    <property type="match status" value="1"/>
</dbReference>
<organism evidence="2 3">
    <name type="scientific">Chitinophaga eiseniae</name>
    <dbReference type="NCBI Taxonomy" id="634771"/>
    <lineage>
        <taxon>Bacteria</taxon>
        <taxon>Pseudomonadati</taxon>
        <taxon>Bacteroidota</taxon>
        <taxon>Chitinophagia</taxon>
        <taxon>Chitinophagales</taxon>
        <taxon>Chitinophagaceae</taxon>
        <taxon>Chitinophaga</taxon>
    </lineage>
</organism>
<accession>A0A847SNI1</accession>
<evidence type="ECO:0000313" key="2">
    <source>
        <dbReference type="EMBL" id="NLR80437.1"/>
    </source>
</evidence>
<name>A0A847SNI1_9BACT</name>
<protein>
    <submittedName>
        <fullName evidence="2">DUF1801 domain-containing protein</fullName>
    </submittedName>
</protein>